<feature type="domain" description="B12-binding" evidence="7">
    <location>
        <begin position="2"/>
        <end position="141"/>
    </location>
</feature>
<dbReference type="InterPro" id="IPR007197">
    <property type="entry name" value="rSAM"/>
</dbReference>
<dbReference type="EMBL" id="BART01030557">
    <property type="protein sequence ID" value="GAH17833.1"/>
    <property type="molecule type" value="Genomic_DNA"/>
</dbReference>
<evidence type="ECO:0000256" key="1">
    <source>
        <dbReference type="ARBA" id="ARBA00001966"/>
    </source>
</evidence>
<dbReference type="SUPFAM" id="SSF52242">
    <property type="entry name" value="Cobalamin (vitamin B12)-binding domain"/>
    <property type="match status" value="1"/>
</dbReference>
<evidence type="ECO:0000256" key="5">
    <source>
        <dbReference type="ARBA" id="ARBA00023004"/>
    </source>
</evidence>
<dbReference type="AlphaFoldDB" id="X1FAP1"/>
<dbReference type="InterPro" id="IPR058240">
    <property type="entry name" value="rSAM_sf"/>
</dbReference>
<name>X1FAP1_9ZZZZ</name>
<evidence type="ECO:0000256" key="3">
    <source>
        <dbReference type="ARBA" id="ARBA00022691"/>
    </source>
</evidence>
<keyword evidence="5" id="KW-0408">Iron</keyword>
<organism evidence="8">
    <name type="scientific">marine sediment metagenome</name>
    <dbReference type="NCBI Taxonomy" id="412755"/>
    <lineage>
        <taxon>unclassified sequences</taxon>
        <taxon>metagenomes</taxon>
        <taxon>ecological metagenomes</taxon>
    </lineage>
</organism>
<dbReference type="GO" id="GO:0005829">
    <property type="term" value="C:cytosol"/>
    <property type="evidence" value="ECO:0007669"/>
    <property type="project" value="TreeGrafter"/>
</dbReference>
<dbReference type="CDD" id="cd02068">
    <property type="entry name" value="radical_SAM_B12_BD"/>
    <property type="match status" value="1"/>
</dbReference>
<dbReference type="PANTHER" id="PTHR43409:SF7">
    <property type="entry name" value="BLL1977 PROTEIN"/>
    <property type="match status" value="1"/>
</dbReference>
<dbReference type="GO" id="GO:0003824">
    <property type="term" value="F:catalytic activity"/>
    <property type="evidence" value="ECO:0007669"/>
    <property type="project" value="InterPro"/>
</dbReference>
<dbReference type="GO" id="GO:0031419">
    <property type="term" value="F:cobalamin binding"/>
    <property type="evidence" value="ECO:0007669"/>
    <property type="project" value="InterPro"/>
</dbReference>
<keyword evidence="2" id="KW-0808">Transferase</keyword>
<proteinExistence type="predicted"/>
<dbReference type="InterPro" id="IPR023404">
    <property type="entry name" value="rSAM_horseshoe"/>
</dbReference>
<comment type="cofactor">
    <cofactor evidence="1">
        <name>[4Fe-4S] cluster</name>
        <dbReference type="ChEBI" id="CHEBI:49883"/>
    </cofactor>
</comment>
<evidence type="ECO:0000259" key="7">
    <source>
        <dbReference type="PROSITE" id="PS51332"/>
    </source>
</evidence>
<protein>
    <recommendedName>
        <fullName evidence="7">B12-binding domain-containing protein</fullName>
    </recommendedName>
</protein>
<dbReference type="SFLD" id="SFLDG01082">
    <property type="entry name" value="B12-binding_domain_containing"/>
    <property type="match status" value="1"/>
</dbReference>
<dbReference type="PROSITE" id="PS51332">
    <property type="entry name" value="B12_BINDING"/>
    <property type="match status" value="1"/>
</dbReference>
<sequence length="242" mass="27255">MKIKLIAPARKPEWRGSFWDLKTLCELAGCKATGAPLVLPTLAALTPSDVEVILTDENAEPVNFEEKVDLVGITGITSVIPRAYEIADEFRKRGVPVVMGGIHVSMLPEEAIEHCDSVVTGEAEEIWEQVVKDAQKGSLQKFYRTPRFPDLANSPTPRWDLLKNDAYSYFTLQTGRGCPYDCDFCTVKVFNGRRYRHKRVEQVVREISFLQSIDSKKLIFFADDNLLSVPGYAKELFKAIKP</sequence>
<gene>
    <name evidence="8" type="ORF">S01H4_53309</name>
</gene>
<dbReference type="Gene3D" id="3.40.50.280">
    <property type="entry name" value="Cobalamin-binding domain"/>
    <property type="match status" value="1"/>
</dbReference>
<dbReference type="SUPFAM" id="SSF102114">
    <property type="entry name" value="Radical SAM enzymes"/>
    <property type="match status" value="1"/>
</dbReference>
<accession>X1FAP1</accession>
<reference evidence="8" key="1">
    <citation type="journal article" date="2014" name="Front. Microbiol.">
        <title>High frequency of phylogenetically diverse reductive dehalogenase-homologous genes in deep subseafloor sedimentary metagenomes.</title>
        <authorList>
            <person name="Kawai M."/>
            <person name="Futagami T."/>
            <person name="Toyoda A."/>
            <person name="Takaki Y."/>
            <person name="Nishi S."/>
            <person name="Hori S."/>
            <person name="Arai W."/>
            <person name="Tsubouchi T."/>
            <person name="Morono Y."/>
            <person name="Uchiyama I."/>
            <person name="Ito T."/>
            <person name="Fujiyama A."/>
            <person name="Inagaki F."/>
            <person name="Takami H."/>
        </authorList>
    </citation>
    <scope>NUCLEOTIDE SEQUENCE</scope>
    <source>
        <strain evidence="8">Expedition CK06-06</strain>
    </source>
</reference>
<evidence type="ECO:0000256" key="4">
    <source>
        <dbReference type="ARBA" id="ARBA00022723"/>
    </source>
</evidence>
<evidence type="ECO:0000256" key="6">
    <source>
        <dbReference type="ARBA" id="ARBA00023014"/>
    </source>
</evidence>
<dbReference type="GO" id="GO:0051539">
    <property type="term" value="F:4 iron, 4 sulfur cluster binding"/>
    <property type="evidence" value="ECO:0007669"/>
    <property type="project" value="UniProtKB-KW"/>
</dbReference>
<evidence type="ECO:0000313" key="8">
    <source>
        <dbReference type="EMBL" id="GAH17833.1"/>
    </source>
</evidence>
<dbReference type="GO" id="GO:0046872">
    <property type="term" value="F:metal ion binding"/>
    <property type="evidence" value="ECO:0007669"/>
    <property type="project" value="UniProtKB-KW"/>
</dbReference>
<feature type="non-terminal residue" evidence="8">
    <location>
        <position position="242"/>
    </location>
</feature>
<keyword evidence="6" id="KW-0411">Iron-sulfur</keyword>
<comment type="caution">
    <text evidence="8">The sequence shown here is derived from an EMBL/GenBank/DDBJ whole genome shotgun (WGS) entry which is preliminary data.</text>
</comment>
<dbReference type="Pfam" id="PF02310">
    <property type="entry name" value="B12-binding"/>
    <property type="match status" value="1"/>
</dbReference>
<keyword evidence="3" id="KW-0949">S-adenosyl-L-methionine</keyword>
<keyword evidence="4" id="KW-0479">Metal-binding</keyword>
<dbReference type="InterPro" id="IPR036724">
    <property type="entry name" value="Cobalamin-bd_sf"/>
</dbReference>
<dbReference type="InterPro" id="IPR051198">
    <property type="entry name" value="BchE-like"/>
</dbReference>
<dbReference type="Pfam" id="PF04055">
    <property type="entry name" value="Radical_SAM"/>
    <property type="match status" value="1"/>
</dbReference>
<dbReference type="PANTHER" id="PTHR43409">
    <property type="entry name" value="ANAEROBIC MAGNESIUM-PROTOPORPHYRIN IX MONOMETHYL ESTER CYCLASE-RELATED"/>
    <property type="match status" value="1"/>
</dbReference>
<dbReference type="SFLD" id="SFLDG01123">
    <property type="entry name" value="methyltransferase_(Class_B)"/>
    <property type="match status" value="1"/>
</dbReference>
<dbReference type="Gene3D" id="3.80.30.20">
    <property type="entry name" value="tm_1862 like domain"/>
    <property type="match status" value="1"/>
</dbReference>
<evidence type="ECO:0000256" key="2">
    <source>
        <dbReference type="ARBA" id="ARBA00022679"/>
    </source>
</evidence>
<dbReference type="InterPro" id="IPR006158">
    <property type="entry name" value="Cobalamin-bd"/>
</dbReference>
<dbReference type="SFLD" id="SFLDS00029">
    <property type="entry name" value="Radical_SAM"/>
    <property type="match status" value="1"/>
</dbReference>
<dbReference type="InterPro" id="IPR034466">
    <property type="entry name" value="Methyltransferase_Class_B"/>
</dbReference>